<dbReference type="Proteomes" id="UP000051248">
    <property type="component" value="Unassembled WGS sequence"/>
</dbReference>
<dbReference type="eggNOG" id="ENOG5032XXG">
    <property type="taxonomic scope" value="Bacteria"/>
</dbReference>
<comment type="caution">
    <text evidence="2">The sequence shown here is derived from an EMBL/GenBank/DDBJ whole genome shotgun (WGS) entry which is preliminary data.</text>
</comment>
<keyword evidence="3" id="KW-1185">Reference proteome</keyword>
<feature type="domain" description="Thoeris anti-defense 2-like" evidence="1">
    <location>
        <begin position="1"/>
        <end position="101"/>
    </location>
</feature>
<accession>A0A0R1KHD4</accession>
<protein>
    <recommendedName>
        <fullName evidence="1">Thoeris anti-defense 2-like domain-containing protein</fullName>
    </recommendedName>
</protein>
<dbReference type="EMBL" id="AZDZ01000003">
    <property type="protein sequence ID" value="KRK80356.1"/>
    <property type="molecule type" value="Genomic_DNA"/>
</dbReference>
<sequence length="141" mass="15897">MTFSEALEQLKLGKKLKRKNWNGKNQFIFLIDRDFLEDILRGGTDEKWGDRPWKENAFLNSLEVTEFNVTDLLAIKTTANQLQLGWLASQTDMLSDDWEVIDNSLKEVKTEDSAIGSDNAAASAINNPVKHAIHNSFMPGA</sequence>
<dbReference type="OrthoDB" id="9806476at2"/>
<dbReference type="STRING" id="1423775.FD03_GL001775"/>
<dbReference type="InterPro" id="IPR021361">
    <property type="entry name" value="Tad2-like_dom"/>
</dbReference>
<dbReference type="RefSeq" id="WP_056979634.1">
    <property type="nucleotide sequence ID" value="NZ_AZDZ01000003.1"/>
</dbReference>
<evidence type="ECO:0000259" key="1">
    <source>
        <dbReference type="Pfam" id="PF11195"/>
    </source>
</evidence>
<organism evidence="2 3">
    <name type="scientific">Companilactobacillus nodensis DSM 19682 = JCM 14932 = NBRC 107160</name>
    <dbReference type="NCBI Taxonomy" id="1423775"/>
    <lineage>
        <taxon>Bacteria</taxon>
        <taxon>Bacillati</taxon>
        <taxon>Bacillota</taxon>
        <taxon>Bacilli</taxon>
        <taxon>Lactobacillales</taxon>
        <taxon>Lactobacillaceae</taxon>
        <taxon>Companilactobacillus</taxon>
    </lineage>
</organism>
<proteinExistence type="predicted"/>
<evidence type="ECO:0000313" key="2">
    <source>
        <dbReference type="EMBL" id="KRK80356.1"/>
    </source>
</evidence>
<dbReference type="AlphaFoldDB" id="A0A0R1KHD4"/>
<dbReference type="PATRIC" id="fig|1423775.4.peg.1810"/>
<reference evidence="2 3" key="1">
    <citation type="journal article" date="2015" name="Genome Announc.">
        <title>Expanding the biotechnology potential of lactobacilli through comparative genomics of 213 strains and associated genera.</title>
        <authorList>
            <person name="Sun Z."/>
            <person name="Harris H.M."/>
            <person name="McCann A."/>
            <person name="Guo C."/>
            <person name="Argimon S."/>
            <person name="Zhang W."/>
            <person name="Yang X."/>
            <person name="Jeffery I.B."/>
            <person name="Cooney J.C."/>
            <person name="Kagawa T.F."/>
            <person name="Liu W."/>
            <person name="Song Y."/>
            <person name="Salvetti E."/>
            <person name="Wrobel A."/>
            <person name="Rasinkangas P."/>
            <person name="Parkhill J."/>
            <person name="Rea M.C."/>
            <person name="O'Sullivan O."/>
            <person name="Ritari J."/>
            <person name="Douillard F.P."/>
            <person name="Paul Ross R."/>
            <person name="Yang R."/>
            <person name="Briner A.E."/>
            <person name="Felis G.E."/>
            <person name="de Vos W.M."/>
            <person name="Barrangou R."/>
            <person name="Klaenhammer T.R."/>
            <person name="Caufield P.W."/>
            <person name="Cui Y."/>
            <person name="Zhang H."/>
            <person name="O'Toole P.W."/>
        </authorList>
    </citation>
    <scope>NUCLEOTIDE SEQUENCE [LARGE SCALE GENOMIC DNA]</scope>
    <source>
        <strain evidence="2 3">DSM 19682</strain>
    </source>
</reference>
<gene>
    <name evidence="2" type="ORF">FD03_GL001775</name>
</gene>
<evidence type="ECO:0000313" key="3">
    <source>
        <dbReference type="Proteomes" id="UP000051248"/>
    </source>
</evidence>
<dbReference type="Pfam" id="PF11195">
    <property type="entry name" value="Tad2-like"/>
    <property type="match status" value="1"/>
</dbReference>
<name>A0A0R1KHD4_9LACO</name>